<dbReference type="Gene3D" id="3.40.720.10">
    <property type="entry name" value="Alkaline Phosphatase, subunit A"/>
    <property type="match status" value="1"/>
</dbReference>
<dbReference type="RefSeq" id="WP_274153424.1">
    <property type="nucleotide sequence ID" value="NZ_CP117812.1"/>
</dbReference>
<dbReference type="InterPro" id="IPR002591">
    <property type="entry name" value="Phosphodiest/P_Trfase"/>
</dbReference>
<dbReference type="SUPFAM" id="SSF53649">
    <property type="entry name" value="Alkaline phosphatase-like"/>
    <property type="match status" value="1"/>
</dbReference>
<dbReference type="InterPro" id="IPR017850">
    <property type="entry name" value="Alkaline_phosphatase_core_sf"/>
</dbReference>
<dbReference type="EMBL" id="CP117812">
    <property type="protein sequence ID" value="WDE98553.1"/>
    <property type="molecule type" value="Genomic_DNA"/>
</dbReference>
<evidence type="ECO:0000313" key="2">
    <source>
        <dbReference type="Proteomes" id="UP001214250"/>
    </source>
</evidence>
<gene>
    <name evidence="1" type="ORF">PQO03_11955</name>
</gene>
<evidence type="ECO:0000313" key="1">
    <source>
        <dbReference type="EMBL" id="WDE98553.1"/>
    </source>
</evidence>
<proteinExistence type="predicted"/>
<accession>A0ABY7VWF4</accession>
<reference evidence="1 2" key="1">
    <citation type="submission" date="2023-02" db="EMBL/GenBank/DDBJ databases">
        <title>Genome sequence of Lentisphaera profundi SAORIC-696.</title>
        <authorList>
            <person name="Kim e."/>
            <person name="Cho J.-C."/>
            <person name="Choi A."/>
            <person name="Kang I."/>
        </authorList>
    </citation>
    <scope>NUCLEOTIDE SEQUENCE [LARGE SCALE GENOMIC DNA]</scope>
    <source>
        <strain evidence="1 2">SAORIC-696</strain>
    </source>
</reference>
<dbReference type="Proteomes" id="UP001214250">
    <property type="component" value="Chromosome 2"/>
</dbReference>
<name>A0ABY7VWF4_9BACT</name>
<sequence length="385" mass="45273">MKKEKLALFLFIDAFGWEILKKHSFFLADKLKSKQKLETVFGYSSACDPSIISGRSPSEHGHWNSFYYAPKTCPYKWLKYLRFMPEKIMNHHRVRSKLSSWIKKIHGFTGYFMLYNVPFKYLPLFDYAEKNRIWEPGGLNQGENIFDQLSKNNLSFHTHHYGQSDEVKISKLEEKIKSKNIDFAYVSMGGLDSLMHSVGTQDEKVEKKVRWYDQRLRETLELAEQNYEDVKFHVFTDHGMHDTKSTYDLQAEIAKLDLIYNEDYVAVYDSTMARFWYLNQKGKETIQSFLQDSAHGRTLSDDELKDLGVYFEDRKFGEEIFMMNSGEQICPSYMGEKFTPGLHGYHPSDADSYAQICGNSEPRDDLKSIKDIYKVMMDQMHWLMK</sequence>
<keyword evidence="2" id="KW-1185">Reference proteome</keyword>
<dbReference type="Pfam" id="PF01663">
    <property type="entry name" value="Phosphodiest"/>
    <property type="match status" value="1"/>
</dbReference>
<protein>
    <submittedName>
        <fullName evidence="1">Alkaline phosphatase family protein</fullName>
    </submittedName>
</protein>
<organism evidence="1 2">
    <name type="scientific">Lentisphaera profundi</name>
    <dbReference type="NCBI Taxonomy" id="1658616"/>
    <lineage>
        <taxon>Bacteria</taxon>
        <taxon>Pseudomonadati</taxon>
        <taxon>Lentisphaerota</taxon>
        <taxon>Lentisphaeria</taxon>
        <taxon>Lentisphaerales</taxon>
        <taxon>Lentisphaeraceae</taxon>
        <taxon>Lentisphaera</taxon>
    </lineage>
</organism>